<evidence type="ECO:0000313" key="2">
    <source>
        <dbReference type="EMBL" id="CAF2083373.1"/>
    </source>
</evidence>
<feature type="compositionally biased region" description="Polar residues" evidence="1">
    <location>
        <begin position="31"/>
        <end position="44"/>
    </location>
</feature>
<dbReference type="Proteomes" id="UP000663887">
    <property type="component" value="Unassembled WGS sequence"/>
</dbReference>
<protein>
    <submittedName>
        <fullName evidence="2">Uncharacterized protein</fullName>
    </submittedName>
</protein>
<accession>A0A816SAU1</accession>
<comment type="caution">
    <text evidence="2">The sequence shown here is derived from an EMBL/GenBank/DDBJ whole genome shotgun (WGS) entry which is preliminary data.</text>
</comment>
<proteinExistence type="predicted"/>
<sequence length="94" mass="10400">MLTTDNGYIIELNEAFTMMQRQRNDVDENNSDASTTTTHFYGINNNNGSEIIDNDVISVTIPSLSASQHHDTTISIPAYTDDIGLYVSNNTAKK</sequence>
<gene>
    <name evidence="2" type="ORF">XDN619_LOCUS15174</name>
</gene>
<feature type="region of interest" description="Disordered" evidence="1">
    <location>
        <begin position="25"/>
        <end position="44"/>
    </location>
</feature>
<dbReference type="AlphaFoldDB" id="A0A816SAU1"/>
<evidence type="ECO:0000256" key="1">
    <source>
        <dbReference type="SAM" id="MobiDB-lite"/>
    </source>
</evidence>
<organism evidence="2 3">
    <name type="scientific">Rotaria magnacalcarata</name>
    <dbReference type="NCBI Taxonomy" id="392030"/>
    <lineage>
        <taxon>Eukaryota</taxon>
        <taxon>Metazoa</taxon>
        <taxon>Spiralia</taxon>
        <taxon>Gnathifera</taxon>
        <taxon>Rotifera</taxon>
        <taxon>Eurotatoria</taxon>
        <taxon>Bdelloidea</taxon>
        <taxon>Philodinida</taxon>
        <taxon>Philodinidae</taxon>
        <taxon>Rotaria</taxon>
    </lineage>
</organism>
<reference evidence="2" key="1">
    <citation type="submission" date="2021-02" db="EMBL/GenBank/DDBJ databases">
        <authorList>
            <person name="Nowell W R."/>
        </authorList>
    </citation>
    <scope>NUCLEOTIDE SEQUENCE</scope>
</reference>
<name>A0A816SAU1_9BILA</name>
<evidence type="ECO:0000313" key="3">
    <source>
        <dbReference type="Proteomes" id="UP000663887"/>
    </source>
</evidence>
<dbReference type="EMBL" id="CAJNRG010006197">
    <property type="protein sequence ID" value="CAF2083373.1"/>
    <property type="molecule type" value="Genomic_DNA"/>
</dbReference>